<proteinExistence type="predicted"/>
<protein>
    <submittedName>
        <fullName evidence="2">Uncharacterized protein</fullName>
    </submittedName>
</protein>
<keyword evidence="1" id="KW-0472">Membrane</keyword>
<evidence type="ECO:0000256" key="1">
    <source>
        <dbReference type="SAM" id="Phobius"/>
    </source>
</evidence>
<keyword evidence="1" id="KW-0812">Transmembrane</keyword>
<accession>A0A9P6EBD6</accession>
<keyword evidence="1" id="KW-1133">Transmembrane helix</keyword>
<name>A0A9P6EBD6_9AGAR</name>
<evidence type="ECO:0000313" key="2">
    <source>
        <dbReference type="EMBL" id="KAF9526283.1"/>
    </source>
</evidence>
<dbReference type="Proteomes" id="UP000807306">
    <property type="component" value="Unassembled WGS sequence"/>
</dbReference>
<organism evidence="2 3">
    <name type="scientific">Crepidotus variabilis</name>
    <dbReference type="NCBI Taxonomy" id="179855"/>
    <lineage>
        <taxon>Eukaryota</taxon>
        <taxon>Fungi</taxon>
        <taxon>Dikarya</taxon>
        <taxon>Basidiomycota</taxon>
        <taxon>Agaricomycotina</taxon>
        <taxon>Agaricomycetes</taxon>
        <taxon>Agaricomycetidae</taxon>
        <taxon>Agaricales</taxon>
        <taxon>Agaricineae</taxon>
        <taxon>Crepidotaceae</taxon>
        <taxon>Crepidotus</taxon>
    </lineage>
</organism>
<feature type="transmembrane region" description="Helical" evidence="1">
    <location>
        <begin position="237"/>
        <end position="259"/>
    </location>
</feature>
<gene>
    <name evidence="2" type="ORF">CPB83DRAFT_858109</name>
</gene>
<reference evidence="2" key="1">
    <citation type="submission" date="2020-11" db="EMBL/GenBank/DDBJ databases">
        <authorList>
            <consortium name="DOE Joint Genome Institute"/>
            <person name="Ahrendt S."/>
            <person name="Riley R."/>
            <person name="Andreopoulos W."/>
            <person name="Labutti K."/>
            <person name="Pangilinan J."/>
            <person name="Ruiz-Duenas F.J."/>
            <person name="Barrasa J.M."/>
            <person name="Sanchez-Garcia M."/>
            <person name="Camarero S."/>
            <person name="Miyauchi S."/>
            <person name="Serrano A."/>
            <person name="Linde D."/>
            <person name="Babiker R."/>
            <person name="Drula E."/>
            <person name="Ayuso-Fernandez I."/>
            <person name="Pacheco R."/>
            <person name="Padilla G."/>
            <person name="Ferreira P."/>
            <person name="Barriuso J."/>
            <person name="Kellner H."/>
            <person name="Castanera R."/>
            <person name="Alfaro M."/>
            <person name="Ramirez L."/>
            <person name="Pisabarro A.G."/>
            <person name="Kuo A."/>
            <person name="Tritt A."/>
            <person name="Lipzen A."/>
            <person name="He G."/>
            <person name="Yan M."/>
            <person name="Ng V."/>
            <person name="Cullen D."/>
            <person name="Martin F."/>
            <person name="Rosso M.-N."/>
            <person name="Henrissat B."/>
            <person name="Hibbett D."/>
            <person name="Martinez A.T."/>
            <person name="Grigoriev I.V."/>
        </authorList>
    </citation>
    <scope>NUCLEOTIDE SEQUENCE</scope>
    <source>
        <strain evidence="2">CBS 506.95</strain>
    </source>
</reference>
<comment type="caution">
    <text evidence="2">The sequence shown here is derived from an EMBL/GenBank/DDBJ whole genome shotgun (WGS) entry which is preliminary data.</text>
</comment>
<dbReference type="EMBL" id="MU157873">
    <property type="protein sequence ID" value="KAF9526283.1"/>
    <property type="molecule type" value="Genomic_DNA"/>
</dbReference>
<sequence length="914" mass="102623">MQCNWQIIARRLVPRCPPWRTYATAVLKSAAHNQQTQFFDSSSLPSPSNPSSPVSLSFSKLSPARRGLAAAQAISLSLRDRNLPDAYHLVNSIRLAHSESSAVASGTVNSVNFLRPIARAVGSDVSPRLPSHTLLHGLIRMGETKQAASLAEQMMKAGMRVRCRSLEALYISMASTRPPSADKQATFLTLASLRTFRTSQNLLSETVASDASTGFALRLLSLTRQSRQRRSRNMFKTLMALCLINGEIILASLIFGILIRDWQSRTELVVQSTQTSAPEPHQRQVSSISFSPQNPILHHTIYDTPVPTWTRLADICSYIEASLSNPPHPSSPLEQHLMYQASLQALANLASMLDTQEIPFSKVNCLLSALVGYHRRRRLAKSAHSEEQVWVPENPNGTKEVQIDAALYFERVLKRLIGKLPNQPSRHSIPFTIHTIPPQPPVSKTTFKPVSALPSLPISSYNTLLHFCFQSLRSPQLAEQVLSHMVNVREPRLEPNEVTTNIINKGSRTSRDPRCQELLIRREKNLVVEHLPKEVVSPEYSTTPTDLAPSTNLQVKMDNPLSALISITQTSSKDNFYTLSTHISDLIATGQPQVVVDALPYLLPGLFPDPSDVQKGFRHPISHSRQSFHQAAVQRTIAYGPVVMTCILNALMKTGRTGTAETVWLLGLEAEKASWNPRVDETSEQVVNPWCFGVQAYTIMIQVYAKEARKGAGYGSQEQKHESRHLVRGWGYGVGKRGAISEKFRQRHKQGRHMAMKVYNLLHHMVEMDMVEKRVRVLQETLASNLTPGTAPQIRLKLRKNTLEVPRPDAKFFNAVLDVVGRRPGMRARGKRKGMSRLTRLWLRRRAKWVWQGKMEGGEPDVEGLRKVLSDMKRWGFGVPMFWRRLSVGRVDLDLESRKDNELGPVWLKVRSNK</sequence>
<dbReference type="OrthoDB" id="2554293at2759"/>
<keyword evidence="3" id="KW-1185">Reference proteome</keyword>
<dbReference type="AlphaFoldDB" id="A0A9P6EBD6"/>
<evidence type="ECO:0000313" key="3">
    <source>
        <dbReference type="Proteomes" id="UP000807306"/>
    </source>
</evidence>